<keyword evidence="1" id="KW-0472">Membrane</keyword>
<evidence type="ECO:0000256" key="1">
    <source>
        <dbReference type="SAM" id="Phobius"/>
    </source>
</evidence>
<proteinExistence type="predicted"/>
<feature type="transmembrane region" description="Helical" evidence="1">
    <location>
        <begin position="53"/>
        <end position="74"/>
    </location>
</feature>
<comment type="caution">
    <text evidence="2">The sequence shown here is derived from an EMBL/GenBank/DDBJ whole genome shotgun (WGS) entry which is preliminary data.</text>
</comment>
<name>A0A0F2DH08_STROR</name>
<reference evidence="2 3" key="1">
    <citation type="submission" date="2015-02" db="EMBL/GenBank/DDBJ databases">
        <title>Evolution of amylase-binding proteins of oral streptococcal species.</title>
        <authorList>
            <person name="Haase E.M."/>
        </authorList>
    </citation>
    <scope>NUCLEOTIDE SEQUENCE [LARGE SCALE GENOMIC DNA]</scope>
    <source>
        <strain evidence="2 3">SK141</strain>
    </source>
</reference>
<gene>
    <name evidence="2" type="ORF">TZ92_00696</name>
</gene>
<organism evidence="2 3">
    <name type="scientific">Streptococcus oralis subsp. oralis</name>
    <dbReference type="NCBI Taxonomy" id="1891914"/>
    <lineage>
        <taxon>Bacteria</taxon>
        <taxon>Bacillati</taxon>
        <taxon>Bacillota</taxon>
        <taxon>Bacilli</taxon>
        <taxon>Lactobacillales</taxon>
        <taxon>Streptococcaceae</taxon>
        <taxon>Streptococcus</taxon>
    </lineage>
</organism>
<sequence length="223" mass="25860">MFFLRRRRVFIGECDGQAVYYDQKTGEALAAPKSVLLNTEGAYKTNAYIPEMVIFLMAGGPGLYGLLSALDIGVYNWTSLSYVLLLWLAEFLLFTAILERGLYKNVRKAQPTTEKVFYYAVSHNLMVRDEHFDPAEASATIYRITRYIILAFVIYLLYVFYDCTQKFGQPIERGYDFWGAGIMFFALFLFYNQNNPVRFVKIMKLYSQGKILFKKEPENETCN</sequence>
<dbReference type="RefSeq" id="WP_033630308.1">
    <property type="nucleotide sequence ID" value="NZ_JYGO01000002.1"/>
</dbReference>
<feature type="transmembrane region" description="Helical" evidence="1">
    <location>
        <begin position="173"/>
        <end position="191"/>
    </location>
</feature>
<keyword evidence="1" id="KW-0812">Transmembrane</keyword>
<feature type="transmembrane region" description="Helical" evidence="1">
    <location>
        <begin position="144"/>
        <end position="161"/>
    </location>
</feature>
<accession>A0A0F2DH08</accession>
<dbReference type="EMBL" id="JYGR01000005">
    <property type="protein sequence ID" value="KJQ70173.1"/>
    <property type="molecule type" value="Genomic_DNA"/>
</dbReference>
<evidence type="ECO:0000313" key="2">
    <source>
        <dbReference type="EMBL" id="KJQ70173.1"/>
    </source>
</evidence>
<keyword evidence="1" id="KW-1133">Transmembrane helix</keyword>
<dbReference type="AlphaFoldDB" id="A0A0F2DH08"/>
<protein>
    <submittedName>
        <fullName evidence="2">Uncharacterized protein</fullName>
    </submittedName>
</protein>
<evidence type="ECO:0000313" key="3">
    <source>
        <dbReference type="Proteomes" id="UP000033716"/>
    </source>
</evidence>
<dbReference type="PATRIC" id="fig|28037.214.peg.692"/>
<dbReference type="Proteomes" id="UP000033716">
    <property type="component" value="Unassembled WGS sequence"/>
</dbReference>
<feature type="transmembrane region" description="Helical" evidence="1">
    <location>
        <begin position="80"/>
        <end position="98"/>
    </location>
</feature>